<keyword evidence="3" id="KW-1185">Reference proteome</keyword>
<dbReference type="KEGG" id="cbx:Cenrod_1266"/>
<dbReference type="SUPFAM" id="SSF53850">
    <property type="entry name" value="Periplasmic binding protein-like II"/>
    <property type="match status" value="1"/>
</dbReference>
<name>U5NAV9_9BURK</name>
<dbReference type="HOGENOM" id="CLU_713495_0_0_4"/>
<protein>
    <submittedName>
        <fullName evidence="2">ABC-type transporter periplasmic subunit</fullName>
    </submittedName>
</protein>
<evidence type="ECO:0000313" key="2">
    <source>
        <dbReference type="EMBL" id="AGX87358.1"/>
    </source>
</evidence>
<dbReference type="EMBL" id="CP004885">
    <property type="protein sequence ID" value="AGX87358.1"/>
    <property type="molecule type" value="Genomic_DNA"/>
</dbReference>
<feature type="signal peptide" evidence="1">
    <location>
        <begin position="1"/>
        <end position="29"/>
    </location>
</feature>
<keyword evidence="1" id="KW-0732">Signal</keyword>
<dbReference type="Proteomes" id="UP000017184">
    <property type="component" value="Chromosome"/>
</dbReference>
<organism evidence="2 3">
    <name type="scientific">Candidatus Symbiobacter mobilis CR</name>
    <dbReference type="NCBI Taxonomy" id="946483"/>
    <lineage>
        <taxon>Bacteria</taxon>
        <taxon>Pseudomonadati</taxon>
        <taxon>Pseudomonadota</taxon>
        <taxon>Betaproteobacteria</taxon>
        <taxon>Burkholderiales</taxon>
        <taxon>Comamonadaceae</taxon>
    </lineage>
</organism>
<feature type="chain" id="PRO_5004662859" evidence="1">
    <location>
        <begin position="30"/>
        <end position="371"/>
    </location>
</feature>
<sequence>MKHRIAPLRRWLGPILLWLAAAHATPAMAQRQRIELVGIPLADHYAAIVAYEKYRGQMQHADFRLKILSGPDLVRAYFLSEPEADAAMTVAPMVMDMFAKKPDFRWVSLVHRDGNALVINEALGRYVQMPPDKAARMPDARVADGLRAWKRGNGQPIIAVPSPLSTHATVLYKYLKDNHMTLGLRHGDPVDVLLRIVKPPASTAFLKQETARNQPAAFEQSLPWPEIAETSGFGHVAWYSKDVMKYPKGHVECVLIAKNSVIADKRDALQEVITAIHRAGLDIEIARKQGGKALDDIVTMVQRHIPAHTRDAIIASMELSKINYLNLNVDLNSKESFRQIMDLAYEAGFIHSKIDINALADDSFSTEITKQ</sequence>
<dbReference type="OrthoDB" id="570524at2"/>
<dbReference type="Gene3D" id="3.40.190.10">
    <property type="entry name" value="Periplasmic binding protein-like II"/>
    <property type="match status" value="2"/>
</dbReference>
<reference evidence="2 3" key="1">
    <citation type="journal article" date="2013" name="Genome Biol.">
        <title>Genomic analysis reveals key aspects of prokaryotic symbiosis in the phototrophic consortium "Chlorochromatium aggregatum".</title>
        <authorList>
            <person name="Liu Z."/>
            <person name="Muller J."/>
            <person name="Li T."/>
            <person name="Alvey R.M."/>
            <person name="Vogl K."/>
            <person name="Frigaard N.U."/>
            <person name="Rockwell N.C."/>
            <person name="Boyd E.S."/>
            <person name="Tomsho L.P."/>
            <person name="Schuster S.C."/>
            <person name="Henke P."/>
            <person name="Rohde M."/>
            <person name="Overmann J."/>
            <person name="Bryant D.A."/>
        </authorList>
    </citation>
    <scope>NUCLEOTIDE SEQUENCE [LARGE SCALE GENOMIC DNA]</scope>
    <source>
        <strain evidence="2">CR</strain>
    </source>
</reference>
<dbReference type="PANTHER" id="PTHR30024">
    <property type="entry name" value="ALIPHATIC SULFONATES-BINDING PROTEIN-RELATED"/>
    <property type="match status" value="1"/>
</dbReference>
<evidence type="ECO:0000313" key="3">
    <source>
        <dbReference type="Proteomes" id="UP000017184"/>
    </source>
</evidence>
<proteinExistence type="predicted"/>
<dbReference type="AlphaFoldDB" id="U5NAV9"/>
<gene>
    <name evidence="2" type="ORF">Cenrod_1266</name>
</gene>
<dbReference type="STRING" id="946483.Cenrod_1266"/>
<dbReference type="eggNOG" id="COG0715">
    <property type="taxonomic scope" value="Bacteria"/>
</dbReference>
<dbReference type="PATRIC" id="fig|946483.4.peg.1273"/>
<accession>U5NAV9</accession>
<evidence type="ECO:0000256" key="1">
    <source>
        <dbReference type="SAM" id="SignalP"/>
    </source>
</evidence>
<dbReference type="RefSeq" id="WP_022772429.1">
    <property type="nucleotide sequence ID" value="NC_022576.1"/>
</dbReference>
<dbReference type="Pfam" id="PF13379">
    <property type="entry name" value="NMT1_2"/>
    <property type="match status" value="1"/>
</dbReference>